<dbReference type="GO" id="GO:0015280">
    <property type="term" value="F:ligand-gated sodium channel activity"/>
    <property type="evidence" value="ECO:0007669"/>
    <property type="project" value="TreeGrafter"/>
</dbReference>
<dbReference type="VEuPathDB" id="VectorBase:MDOMA2_007363"/>
<dbReference type="VEuPathDB" id="VectorBase:MDOA004669"/>
<keyword evidence="6" id="KW-1133">Transmembrane helix</keyword>
<keyword evidence="11 12" id="KW-0407">Ion channel</keyword>
<keyword evidence="5 12" id="KW-0812">Transmembrane</keyword>
<evidence type="ECO:0000256" key="2">
    <source>
        <dbReference type="ARBA" id="ARBA00007193"/>
    </source>
</evidence>
<dbReference type="PANTHER" id="PTHR11690">
    <property type="entry name" value="AMILORIDE-SENSITIVE SODIUM CHANNEL-RELATED"/>
    <property type="match status" value="1"/>
</dbReference>
<keyword evidence="9" id="KW-0472">Membrane</keyword>
<evidence type="ECO:0000256" key="3">
    <source>
        <dbReference type="ARBA" id="ARBA00022448"/>
    </source>
</evidence>
<organism evidence="13">
    <name type="scientific">Musca domestica</name>
    <name type="common">House fly</name>
    <dbReference type="NCBI Taxonomy" id="7370"/>
    <lineage>
        <taxon>Eukaryota</taxon>
        <taxon>Metazoa</taxon>
        <taxon>Ecdysozoa</taxon>
        <taxon>Arthropoda</taxon>
        <taxon>Hexapoda</taxon>
        <taxon>Insecta</taxon>
        <taxon>Pterygota</taxon>
        <taxon>Neoptera</taxon>
        <taxon>Endopterygota</taxon>
        <taxon>Diptera</taxon>
        <taxon>Brachycera</taxon>
        <taxon>Muscomorpha</taxon>
        <taxon>Muscoidea</taxon>
        <taxon>Muscidae</taxon>
        <taxon>Musca</taxon>
    </lineage>
</organism>
<keyword evidence="10 12" id="KW-0739">Sodium transport</keyword>
<evidence type="ECO:0000256" key="6">
    <source>
        <dbReference type="ARBA" id="ARBA00022989"/>
    </source>
</evidence>
<evidence type="ECO:0000313" key="13">
    <source>
        <dbReference type="EnsemblMetazoa" id="MDOA004669-PB"/>
    </source>
</evidence>
<evidence type="ECO:0000256" key="1">
    <source>
        <dbReference type="ARBA" id="ARBA00004141"/>
    </source>
</evidence>
<evidence type="ECO:0000256" key="11">
    <source>
        <dbReference type="ARBA" id="ARBA00023303"/>
    </source>
</evidence>
<keyword evidence="4 12" id="KW-0894">Sodium channel</keyword>
<evidence type="ECO:0000256" key="5">
    <source>
        <dbReference type="ARBA" id="ARBA00022692"/>
    </source>
</evidence>
<comment type="similarity">
    <text evidence="2 12">Belongs to the amiloride-sensitive sodium channel (TC 1.A.6) family.</text>
</comment>
<dbReference type="GO" id="GO:0005886">
    <property type="term" value="C:plasma membrane"/>
    <property type="evidence" value="ECO:0007669"/>
    <property type="project" value="TreeGrafter"/>
</dbReference>
<dbReference type="AlphaFoldDB" id="A0A1I8MGJ9"/>
<dbReference type="Gene3D" id="2.60.470.10">
    <property type="entry name" value="Acid-sensing ion channels like domains"/>
    <property type="match status" value="1"/>
</dbReference>
<evidence type="ECO:0000256" key="7">
    <source>
        <dbReference type="ARBA" id="ARBA00023053"/>
    </source>
</evidence>
<proteinExistence type="inferred from homology"/>
<dbReference type="InterPro" id="IPR001873">
    <property type="entry name" value="ENaC"/>
</dbReference>
<accession>A0A1I8MGJ9</accession>
<sequence length="424" mass="49417">MSALIIFLTNYHNTDQRLLTTSIYDPIYPISDVSFPAVSICSMNRISNESAKLYARELQRKDPRKRSAEYFYGQIKYLQYNYYEPGEMPDYEKALKFQRFLDIYDRKDDELFFNTRRRMAMLTPNCSSILKVCRLGGEDADCLREFTETFTARGLCCTFNRNRNSHTAPDPSSGSVEVRIVEGGKNTFLALKPRIFQTIDEVRYYKPEVRNCMFNDELPDVFGKSYTYSNCISYCRTRSQVVLCECLPFMANSLNISSSTAFCTLQHRGCLMRYDFKWYNVMTQRTNTVGLDREMEDSLYCPYCLPTCSETQYTVTVMDLPLNKFNMKSFPRHKENYSDLAVLHVYFGVTNGVFYRRFLLNSWFEKFSYIGSICGVIAGFSLIGIGEVIFFVVQQLIMALRSDAYTEERKNRRRKATNPLLILP</sequence>
<evidence type="ECO:0000256" key="12">
    <source>
        <dbReference type="RuleBase" id="RU000679"/>
    </source>
</evidence>
<dbReference type="Pfam" id="PF00858">
    <property type="entry name" value="ASC"/>
    <property type="match status" value="1"/>
</dbReference>
<evidence type="ECO:0000256" key="4">
    <source>
        <dbReference type="ARBA" id="ARBA00022461"/>
    </source>
</evidence>
<dbReference type="eggNOG" id="KOG4294">
    <property type="taxonomic scope" value="Eukaryota"/>
</dbReference>
<comment type="subcellular location">
    <subcellularLocation>
        <location evidence="1">Membrane</location>
        <topology evidence="1">Multi-pass membrane protein</topology>
    </subcellularLocation>
</comment>
<keyword evidence="8 12" id="KW-0406">Ion transport</keyword>
<evidence type="ECO:0000256" key="9">
    <source>
        <dbReference type="ARBA" id="ARBA00023136"/>
    </source>
</evidence>
<keyword evidence="3 12" id="KW-0813">Transport</keyword>
<keyword evidence="7" id="KW-0915">Sodium</keyword>
<dbReference type="EnsemblMetazoa" id="MDOA004669-RB">
    <property type="protein sequence ID" value="MDOA004669-PB"/>
    <property type="gene ID" value="MDOA004669"/>
</dbReference>
<evidence type="ECO:0000256" key="10">
    <source>
        <dbReference type="ARBA" id="ARBA00023201"/>
    </source>
</evidence>
<evidence type="ECO:0000256" key="8">
    <source>
        <dbReference type="ARBA" id="ARBA00023065"/>
    </source>
</evidence>
<protein>
    <recommendedName>
        <fullName evidence="14">Amiloride-sensitive sodium channel</fullName>
    </recommendedName>
</protein>
<name>A0A1I8MGJ9_MUSDO</name>
<evidence type="ECO:0008006" key="14">
    <source>
        <dbReference type="Google" id="ProtNLM"/>
    </source>
</evidence>
<reference evidence="13" key="1">
    <citation type="submission" date="2020-05" db="UniProtKB">
        <authorList>
            <consortium name="EnsemblMetazoa"/>
        </authorList>
    </citation>
    <scope>IDENTIFICATION</scope>
    <source>
        <strain evidence="13">Aabys</strain>
    </source>
</reference>
<dbReference type="PANTHER" id="PTHR11690:SF253">
    <property type="entry name" value="PICKPOCKET 18-RELATED"/>
    <property type="match status" value="1"/>
</dbReference>